<evidence type="ECO:0000259" key="1">
    <source>
        <dbReference type="Pfam" id="PF01590"/>
    </source>
</evidence>
<dbReference type="Proteomes" id="UP001596445">
    <property type="component" value="Unassembled WGS sequence"/>
</dbReference>
<keyword evidence="3" id="KW-1185">Reference proteome</keyword>
<dbReference type="SUPFAM" id="SSF55781">
    <property type="entry name" value="GAF domain-like"/>
    <property type="match status" value="1"/>
</dbReference>
<accession>A0ABD5WAC4</accession>
<dbReference type="RefSeq" id="WP_382187546.1">
    <property type="nucleotide sequence ID" value="NZ_JBHSZI010000006.1"/>
</dbReference>
<protein>
    <submittedName>
        <fullName evidence="2">GAF domain-containing protein</fullName>
    </submittedName>
</protein>
<dbReference type="Gene3D" id="3.30.450.40">
    <property type="match status" value="1"/>
</dbReference>
<name>A0ABD5WAC4_9EURY</name>
<dbReference type="EMBL" id="JBHSZI010000006">
    <property type="protein sequence ID" value="MFC7060188.1"/>
    <property type="molecule type" value="Genomic_DNA"/>
</dbReference>
<evidence type="ECO:0000313" key="2">
    <source>
        <dbReference type="EMBL" id="MFC7060188.1"/>
    </source>
</evidence>
<organism evidence="2 3">
    <name type="scientific">Halovenus salina</name>
    <dbReference type="NCBI Taxonomy" id="1510225"/>
    <lineage>
        <taxon>Archaea</taxon>
        <taxon>Methanobacteriati</taxon>
        <taxon>Methanobacteriota</taxon>
        <taxon>Stenosarchaea group</taxon>
        <taxon>Halobacteria</taxon>
        <taxon>Halobacteriales</taxon>
        <taxon>Haloarculaceae</taxon>
        <taxon>Halovenus</taxon>
    </lineage>
</organism>
<dbReference type="Pfam" id="PF01590">
    <property type="entry name" value="GAF"/>
    <property type="match status" value="1"/>
</dbReference>
<evidence type="ECO:0000313" key="3">
    <source>
        <dbReference type="Proteomes" id="UP001596445"/>
    </source>
</evidence>
<feature type="domain" description="GAF" evidence="1">
    <location>
        <begin position="26"/>
        <end position="153"/>
    </location>
</feature>
<proteinExistence type="predicted"/>
<gene>
    <name evidence="2" type="ORF">ACFQQG_20735</name>
</gene>
<dbReference type="InterPro" id="IPR003018">
    <property type="entry name" value="GAF"/>
</dbReference>
<sequence>MGPVAYRDQIYEIFADPNTEFETQIKQALDLGTEYLNLSVGFFTRITDGTQKILHATGDHPLIQPGESCPLDEAYCRRTIAIDSQLAIEDAHASTEIPDTAIETFGLGAYIGAKVIVGGEVYGTACFADTEPREDPFVDAERFFVELIADSVGKPSNGGATNENSHSTKSG</sequence>
<reference evidence="2 3" key="1">
    <citation type="journal article" date="2019" name="Int. J. Syst. Evol. Microbiol.">
        <title>The Global Catalogue of Microorganisms (GCM) 10K type strain sequencing project: providing services to taxonomists for standard genome sequencing and annotation.</title>
        <authorList>
            <consortium name="The Broad Institute Genomics Platform"/>
            <consortium name="The Broad Institute Genome Sequencing Center for Infectious Disease"/>
            <person name="Wu L."/>
            <person name="Ma J."/>
        </authorList>
    </citation>
    <scope>NUCLEOTIDE SEQUENCE [LARGE SCALE GENOMIC DNA]</scope>
    <source>
        <strain evidence="2 3">JCM 30072</strain>
    </source>
</reference>
<comment type="caution">
    <text evidence="2">The sequence shown here is derived from an EMBL/GenBank/DDBJ whole genome shotgun (WGS) entry which is preliminary data.</text>
</comment>
<dbReference type="InterPro" id="IPR029016">
    <property type="entry name" value="GAF-like_dom_sf"/>
</dbReference>
<dbReference type="AlphaFoldDB" id="A0ABD5WAC4"/>